<feature type="compositionally biased region" description="Acidic residues" evidence="8">
    <location>
        <begin position="193"/>
        <end position="217"/>
    </location>
</feature>
<keyword evidence="4 10" id="KW-0732">Signal</keyword>
<comment type="subcellular location">
    <subcellularLocation>
        <location evidence="1">Cell membrane</location>
        <topology evidence="1">Lipid-anchor</topology>
        <topology evidence="1">GPI-anchor</topology>
    </subcellularLocation>
</comment>
<evidence type="ECO:0000256" key="2">
    <source>
        <dbReference type="ARBA" id="ARBA00022475"/>
    </source>
</evidence>
<evidence type="ECO:0000256" key="9">
    <source>
        <dbReference type="SAM" id="Phobius"/>
    </source>
</evidence>
<dbReference type="EMBL" id="NKUJ01000006">
    <property type="protein sequence ID" value="RMJ19606.1"/>
    <property type="molecule type" value="Genomic_DNA"/>
</dbReference>
<keyword evidence="5 9" id="KW-0472">Membrane</keyword>
<dbReference type="CDD" id="cd21176">
    <property type="entry name" value="LPMO_auxiliary-like"/>
    <property type="match status" value="1"/>
</dbReference>
<feature type="chain" id="PRO_5018300588" description="Copper acquisition factor BIM1-like domain-containing protein" evidence="10">
    <location>
        <begin position="21"/>
        <end position="304"/>
    </location>
</feature>
<keyword evidence="7" id="KW-0449">Lipoprotein</keyword>
<keyword evidence="6" id="KW-0325">Glycoprotein</keyword>
<evidence type="ECO:0000256" key="6">
    <source>
        <dbReference type="ARBA" id="ARBA00023180"/>
    </source>
</evidence>
<dbReference type="GO" id="GO:0005886">
    <property type="term" value="C:plasma membrane"/>
    <property type="evidence" value="ECO:0007669"/>
    <property type="project" value="UniProtKB-SubCell"/>
</dbReference>
<dbReference type="AlphaFoldDB" id="A0A3M2SQ43"/>
<feature type="transmembrane region" description="Helical" evidence="9">
    <location>
        <begin position="240"/>
        <end position="263"/>
    </location>
</feature>
<evidence type="ECO:0000256" key="7">
    <source>
        <dbReference type="ARBA" id="ARBA00023288"/>
    </source>
</evidence>
<evidence type="ECO:0000313" key="12">
    <source>
        <dbReference type="EMBL" id="RMJ19606.1"/>
    </source>
</evidence>
<evidence type="ECO:0000256" key="3">
    <source>
        <dbReference type="ARBA" id="ARBA00022622"/>
    </source>
</evidence>
<feature type="region of interest" description="Disordered" evidence="8">
    <location>
        <begin position="267"/>
        <end position="304"/>
    </location>
</feature>
<dbReference type="Proteomes" id="UP000277212">
    <property type="component" value="Unassembled WGS sequence"/>
</dbReference>
<dbReference type="CDD" id="cd12087">
    <property type="entry name" value="TM_EGFR-like"/>
    <property type="match status" value="1"/>
</dbReference>
<evidence type="ECO:0000256" key="4">
    <source>
        <dbReference type="ARBA" id="ARBA00022729"/>
    </source>
</evidence>
<reference evidence="12 13" key="1">
    <citation type="submission" date="2017-06" db="EMBL/GenBank/DDBJ databases">
        <title>Comparative genomic analysis of Ambrosia Fusariam Clade fungi.</title>
        <authorList>
            <person name="Stajich J.E."/>
            <person name="Carrillo J."/>
            <person name="Kijimoto T."/>
            <person name="Eskalen A."/>
            <person name="O'Donnell K."/>
            <person name="Kasson M."/>
        </authorList>
    </citation>
    <scope>NUCLEOTIDE SEQUENCE [LARGE SCALE GENOMIC DNA]</scope>
    <source>
        <strain evidence="12">UCR3666</strain>
    </source>
</reference>
<evidence type="ECO:0000259" key="11">
    <source>
        <dbReference type="Pfam" id="PF20238"/>
    </source>
</evidence>
<protein>
    <recommendedName>
        <fullName evidence="11">Copper acquisition factor BIM1-like domain-containing protein</fullName>
    </recommendedName>
</protein>
<feature type="signal peptide" evidence="10">
    <location>
        <begin position="1"/>
        <end position="20"/>
    </location>
</feature>
<keyword evidence="2" id="KW-1003">Cell membrane</keyword>
<evidence type="ECO:0000256" key="5">
    <source>
        <dbReference type="ARBA" id="ARBA00023136"/>
    </source>
</evidence>
<dbReference type="InterPro" id="IPR046530">
    <property type="entry name" value="BIM1-like_dom"/>
</dbReference>
<dbReference type="InterPro" id="IPR046936">
    <property type="entry name" value="BIM1-like"/>
</dbReference>
<evidence type="ECO:0000256" key="10">
    <source>
        <dbReference type="SAM" id="SignalP"/>
    </source>
</evidence>
<dbReference type="Pfam" id="PF20238">
    <property type="entry name" value="BIM1-like_dom"/>
    <property type="match status" value="1"/>
</dbReference>
<comment type="caution">
    <text evidence="12">The sequence shown here is derived from an EMBL/GenBank/DDBJ whole genome shotgun (WGS) entry which is preliminary data.</text>
</comment>
<evidence type="ECO:0000256" key="8">
    <source>
        <dbReference type="SAM" id="MobiDB-lite"/>
    </source>
</evidence>
<keyword evidence="13" id="KW-1185">Reference proteome</keyword>
<organism evidence="12 13">
    <name type="scientific">Fusarium kuroshium</name>
    <dbReference type="NCBI Taxonomy" id="2010991"/>
    <lineage>
        <taxon>Eukaryota</taxon>
        <taxon>Fungi</taxon>
        <taxon>Dikarya</taxon>
        <taxon>Ascomycota</taxon>
        <taxon>Pezizomycotina</taxon>
        <taxon>Sordariomycetes</taxon>
        <taxon>Hypocreomycetidae</taxon>
        <taxon>Hypocreales</taxon>
        <taxon>Nectriaceae</taxon>
        <taxon>Fusarium</taxon>
        <taxon>Fusarium solani species complex</taxon>
    </lineage>
</organism>
<dbReference type="PANTHER" id="PTHR34992">
    <property type="entry name" value="HYPHAL ANASTAMOSIS-7 PROTEIN"/>
    <property type="match status" value="1"/>
</dbReference>
<proteinExistence type="predicted"/>
<gene>
    <name evidence="12" type="ORF">CDV36_000700</name>
</gene>
<dbReference type="PANTHER" id="PTHR34992:SF5">
    <property type="entry name" value="ANCHORED PROTEIN, PUTATIVE (AFU_ORTHOLOGUE AFUA_6G02800)-RELATED"/>
    <property type="match status" value="1"/>
</dbReference>
<dbReference type="GO" id="GO:0098552">
    <property type="term" value="C:side of membrane"/>
    <property type="evidence" value="ECO:0007669"/>
    <property type="project" value="UniProtKB-KW"/>
</dbReference>
<name>A0A3M2SQ43_9HYPO</name>
<feature type="domain" description="Copper acquisition factor BIM1-like" evidence="11">
    <location>
        <begin position="30"/>
        <end position="175"/>
    </location>
</feature>
<evidence type="ECO:0000256" key="1">
    <source>
        <dbReference type="ARBA" id="ARBA00004609"/>
    </source>
</evidence>
<keyword evidence="9" id="KW-0812">Transmembrane</keyword>
<dbReference type="STRING" id="2010991.A0A3M2SQ43"/>
<evidence type="ECO:0000313" key="13">
    <source>
        <dbReference type="Proteomes" id="UP000277212"/>
    </source>
</evidence>
<accession>A0A3M2SQ43</accession>
<sequence>MVSFKTVFSGLAFMAASAYAAVDMGDTDEMGPAAFMWPADRVWSAAMDNTPPCGSVANPGNRSTFPMQKGKVALVGQNESFSVELSISFLQNPKLDADFTTLIDPEEFKSIDPGHTCMSVPDPPSSVSAGDNATLQIKYIASFDTPHNQTFYACADITFVELLDFDEYVPCFNATTPEEDYDKDGDGDPHHDDDDEDEDNDKDNEDDDDDDDDDDNNESSGSRSGPSDKKSGSSGLSGGAIAGIVIGAIAGVTLIAAAAFFLYRRKSRKEAALRQQQSARGVNWEDQPPKTSQSTGDVRMDNLS</sequence>
<keyword evidence="9" id="KW-1133">Transmembrane helix</keyword>
<dbReference type="OrthoDB" id="2587363at2759"/>
<keyword evidence="3" id="KW-0336">GPI-anchor</keyword>
<feature type="region of interest" description="Disordered" evidence="8">
    <location>
        <begin position="176"/>
        <end position="235"/>
    </location>
</feature>